<feature type="transmembrane region" description="Helical" evidence="1">
    <location>
        <begin position="47"/>
        <end position="67"/>
    </location>
</feature>
<evidence type="ECO:0000256" key="1">
    <source>
        <dbReference type="SAM" id="Phobius"/>
    </source>
</evidence>
<feature type="transmembrane region" description="Helical" evidence="1">
    <location>
        <begin position="119"/>
        <end position="138"/>
    </location>
</feature>
<evidence type="ECO:0000313" key="2">
    <source>
        <dbReference type="EMBL" id="KAA9238126.1"/>
    </source>
</evidence>
<gene>
    <name evidence="2" type="ORF">F6I34_08800</name>
</gene>
<keyword evidence="3" id="KW-1185">Reference proteome</keyword>
<feature type="transmembrane region" description="Helical" evidence="1">
    <location>
        <begin position="12"/>
        <end position="35"/>
    </location>
</feature>
<dbReference type="Proteomes" id="UP000326476">
    <property type="component" value="Unassembled WGS sequence"/>
</dbReference>
<dbReference type="AlphaFoldDB" id="A0A5N1BF84"/>
<sequence length="256" mass="29587">MLDKDRKEFGVTVRLIITVAESIILILLLIPYAIIASKYEANIDFTTTVFFTIFFITMTYTIYFYQIRLKSDHFIAHNINFNVIGKSIIMRIATVAVIFFSLLAFLLHIFRSSLSNDEVLFFSFTLTCLISISLIFIVKQIFFKDSTSIKKINHSSYKFSKLELSLFSLVIPYLLASLEKGSFGLENSNPVAQKLYFYFFLYILCVLPPKAGRFIALISYWTHHSNNQSTQLSNTNNHVPKNNILINEFFLIDLDK</sequence>
<keyword evidence="1" id="KW-0472">Membrane</keyword>
<comment type="caution">
    <text evidence="2">The sequence shown here is derived from an EMBL/GenBank/DDBJ whole genome shotgun (WGS) entry which is preliminary data.</text>
</comment>
<feature type="transmembrane region" description="Helical" evidence="1">
    <location>
        <begin position="196"/>
        <end position="221"/>
    </location>
</feature>
<keyword evidence="1" id="KW-1133">Transmembrane helix</keyword>
<feature type="transmembrane region" description="Helical" evidence="1">
    <location>
        <begin position="88"/>
        <end position="107"/>
    </location>
</feature>
<organism evidence="2 3">
    <name type="scientific">Aerococcus tenax</name>
    <dbReference type="NCBI Taxonomy" id="3078812"/>
    <lineage>
        <taxon>Bacteria</taxon>
        <taxon>Bacillati</taxon>
        <taxon>Bacillota</taxon>
        <taxon>Bacilli</taxon>
        <taxon>Lactobacillales</taxon>
        <taxon>Aerococcaceae</taxon>
        <taxon>Aerococcus</taxon>
    </lineage>
</organism>
<reference evidence="3" key="1">
    <citation type="submission" date="2019-09" db="EMBL/GenBank/DDBJ databases">
        <title>Draft genome sequence assemblies of isolates from the urinary tract.</title>
        <authorList>
            <person name="Mores C.R."/>
            <person name="Putonti C."/>
            <person name="Wolfe A.J."/>
        </authorList>
    </citation>
    <scope>NUCLEOTIDE SEQUENCE [LARGE SCALE GENOMIC DNA]</scope>
    <source>
        <strain evidence="3">UMB8614</strain>
    </source>
</reference>
<accession>A0A5N1BF84</accession>
<protein>
    <submittedName>
        <fullName evidence="2">Uncharacterized protein</fullName>
    </submittedName>
</protein>
<evidence type="ECO:0000313" key="3">
    <source>
        <dbReference type="Proteomes" id="UP000326476"/>
    </source>
</evidence>
<keyword evidence="1" id="KW-0812">Transmembrane</keyword>
<proteinExistence type="predicted"/>
<dbReference type="RefSeq" id="WP_111822116.1">
    <property type="nucleotide sequence ID" value="NZ_QMGY01000003.1"/>
</dbReference>
<feature type="transmembrane region" description="Helical" evidence="1">
    <location>
        <begin position="159"/>
        <end position="176"/>
    </location>
</feature>
<name>A0A5N1BF84_9LACT</name>
<dbReference type="EMBL" id="VYVN01000029">
    <property type="protein sequence ID" value="KAA9238126.1"/>
    <property type="molecule type" value="Genomic_DNA"/>
</dbReference>